<evidence type="ECO:0000256" key="2">
    <source>
        <dbReference type="ARBA" id="ARBA00023125"/>
    </source>
</evidence>
<keyword evidence="4" id="KW-0812">Transmembrane</keyword>
<dbReference type="RefSeq" id="WP_346751720.1">
    <property type="nucleotide sequence ID" value="NZ_JAUJEA010000003.1"/>
</dbReference>
<dbReference type="SUPFAM" id="SSF46689">
    <property type="entry name" value="Homeodomain-like"/>
    <property type="match status" value="1"/>
</dbReference>
<feature type="transmembrane region" description="Helical" evidence="4">
    <location>
        <begin position="119"/>
        <end position="139"/>
    </location>
</feature>
<protein>
    <submittedName>
        <fullName evidence="6">Helix-turn-helix domain-containing protein</fullName>
    </submittedName>
</protein>
<keyword evidence="4" id="KW-1133">Transmembrane helix</keyword>
<feature type="domain" description="HTH araC/xylS-type" evidence="5">
    <location>
        <begin position="219"/>
        <end position="327"/>
    </location>
</feature>
<evidence type="ECO:0000256" key="1">
    <source>
        <dbReference type="ARBA" id="ARBA00023015"/>
    </source>
</evidence>
<feature type="transmembrane region" description="Helical" evidence="4">
    <location>
        <begin position="181"/>
        <end position="199"/>
    </location>
</feature>
<feature type="transmembrane region" description="Helical" evidence="4">
    <location>
        <begin position="55"/>
        <end position="75"/>
    </location>
</feature>
<organism evidence="6 7">
    <name type="scientific">Splendidivirga corallicola</name>
    <dbReference type="NCBI Taxonomy" id="3051826"/>
    <lineage>
        <taxon>Bacteria</taxon>
        <taxon>Pseudomonadati</taxon>
        <taxon>Bacteroidota</taxon>
        <taxon>Cytophagia</taxon>
        <taxon>Cytophagales</taxon>
        <taxon>Splendidivirgaceae</taxon>
        <taxon>Splendidivirga</taxon>
    </lineage>
</organism>
<accession>A0ABT8KNS6</accession>
<gene>
    <name evidence="6" type="ORF">QQ008_09975</name>
</gene>
<dbReference type="PANTHER" id="PTHR43280">
    <property type="entry name" value="ARAC-FAMILY TRANSCRIPTIONAL REGULATOR"/>
    <property type="match status" value="1"/>
</dbReference>
<evidence type="ECO:0000256" key="3">
    <source>
        <dbReference type="ARBA" id="ARBA00023163"/>
    </source>
</evidence>
<keyword evidence="1" id="KW-0805">Transcription regulation</keyword>
<evidence type="ECO:0000313" key="6">
    <source>
        <dbReference type="EMBL" id="MDN5201692.1"/>
    </source>
</evidence>
<evidence type="ECO:0000256" key="4">
    <source>
        <dbReference type="SAM" id="Phobius"/>
    </source>
</evidence>
<sequence>MFGNSDLIFIIIALQGAFLTSFLLLKRSNKHYLLSIIIAIIAIDSISHIDSIKPYTALLNHGNLFALGPLLFVFYQLLQSERWQKWLYYHLLPVLVLKIVLIVFDIWDFSVSYEWATFMSFLMAGYNIAYSIALIANLNGKKDPGQAEKRLLYLGYIFLLGWVAALAARVLDLFNDQSGDIFWKLAYGVAGMLIYYLILSFMQIPRIFNSSTYLYRKDKNLESGIISLLKTEKLYLNPDLKREDLANKLGVDSHELSFILNKKLNITFNDLVNRYRVEDCIRRLKNLESKKKTILSIGLECGFGSKATFQRAFKKHTGYAPAAYLKKEVSNN</sequence>
<keyword evidence="3" id="KW-0804">Transcription</keyword>
<dbReference type="PANTHER" id="PTHR43280:SF29">
    <property type="entry name" value="ARAC-FAMILY TRANSCRIPTIONAL REGULATOR"/>
    <property type="match status" value="1"/>
</dbReference>
<keyword evidence="7" id="KW-1185">Reference proteome</keyword>
<dbReference type="InterPro" id="IPR018060">
    <property type="entry name" value="HTH_AraC"/>
</dbReference>
<name>A0ABT8KNS6_9BACT</name>
<dbReference type="Gene3D" id="1.10.10.60">
    <property type="entry name" value="Homeodomain-like"/>
    <property type="match status" value="2"/>
</dbReference>
<feature type="transmembrane region" description="Helical" evidence="4">
    <location>
        <begin position="32"/>
        <end position="49"/>
    </location>
</feature>
<dbReference type="InterPro" id="IPR009057">
    <property type="entry name" value="Homeodomain-like_sf"/>
</dbReference>
<evidence type="ECO:0000313" key="7">
    <source>
        <dbReference type="Proteomes" id="UP001172082"/>
    </source>
</evidence>
<dbReference type="PROSITE" id="PS01124">
    <property type="entry name" value="HTH_ARAC_FAMILY_2"/>
    <property type="match status" value="1"/>
</dbReference>
<feature type="transmembrane region" description="Helical" evidence="4">
    <location>
        <begin position="87"/>
        <end position="107"/>
    </location>
</feature>
<dbReference type="Proteomes" id="UP001172082">
    <property type="component" value="Unassembled WGS sequence"/>
</dbReference>
<evidence type="ECO:0000259" key="5">
    <source>
        <dbReference type="PROSITE" id="PS01124"/>
    </source>
</evidence>
<reference evidence="6" key="1">
    <citation type="submission" date="2023-06" db="EMBL/GenBank/DDBJ databases">
        <title>Genomic of Parafulvivirga corallium.</title>
        <authorList>
            <person name="Wang G."/>
        </authorList>
    </citation>
    <scope>NUCLEOTIDE SEQUENCE</scope>
    <source>
        <strain evidence="6">BMA10</strain>
    </source>
</reference>
<proteinExistence type="predicted"/>
<comment type="caution">
    <text evidence="6">The sequence shown here is derived from an EMBL/GenBank/DDBJ whole genome shotgun (WGS) entry which is preliminary data.</text>
</comment>
<feature type="transmembrane region" description="Helical" evidence="4">
    <location>
        <begin position="151"/>
        <end position="169"/>
    </location>
</feature>
<dbReference type="EMBL" id="JAUJEA010000003">
    <property type="protein sequence ID" value="MDN5201692.1"/>
    <property type="molecule type" value="Genomic_DNA"/>
</dbReference>
<keyword evidence="2" id="KW-0238">DNA-binding</keyword>
<dbReference type="SMART" id="SM00342">
    <property type="entry name" value="HTH_ARAC"/>
    <property type="match status" value="1"/>
</dbReference>
<feature type="transmembrane region" description="Helical" evidence="4">
    <location>
        <begin position="6"/>
        <end position="25"/>
    </location>
</feature>
<keyword evidence="4" id="KW-0472">Membrane</keyword>
<dbReference type="Pfam" id="PF12833">
    <property type="entry name" value="HTH_18"/>
    <property type="match status" value="1"/>
</dbReference>